<dbReference type="RefSeq" id="WP_340495445.1">
    <property type="nucleotide sequence ID" value="NZ_JAOSIK010000022.1"/>
</dbReference>
<comment type="caution">
    <text evidence="1">The sequence shown here is derived from an EMBL/GenBank/DDBJ whole genome shotgun (WGS) entry which is preliminary data.</text>
</comment>
<evidence type="ECO:0000313" key="1">
    <source>
        <dbReference type="EMBL" id="MEK0312049.1"/>
    </source>
</evidence>
<reference evidence="1 2" key="1">
    <citation type="journal article" date="2023" name="Int. J. Syst. Evol. Microbiol.">
        <title>The observation of taxonomic boundaries for the 16SrII and 16SrXXV phytoplasmas using genome-based delimitation.</title>
        <authorList>
            <person name="Rodrigues Jardim B."/>
            <person name="Tran-Nguyen L.T.T."/>
            <person name="Gambley C."/>
            <person name="Al-Sadi A.M."/>
            <person name="Al-Subhi A.M."/>
            <person name="Foissac X."/>
            <person name="Salar P."/>
            <person name="Cai H."/>
            <person name="Yang J.Y."/>
            <person name="Davis R."/>
            <person name="Jones L."/>
            <person name="Rodoni B."/>
            <person name="Constable F.E."/>
        </authorList>
    </citation>
    <scope>NUCLEOTIDE SEQUENCE [LARGE SCALE GENOMIC DNA]</scope>
    <source>
        <strain evidence="1">BAWM-322</strain>
    </source>
</reference>
<accession>A0ABU8ZSY7</accession>
<organism evidence="1 2">
    <name type="scientific">Candidatus Phytoplasma fabacearum</name>
    <dbReference type="NCBI Taxonomy" id="2982628"/>
    <lineage>
        <taxon>Bacteria</taxon>
        <taxon>Bacillati</taxon>
        <taxon>Mycoplasmatota</taxon>
        <taxon>Mollicutes</taxon>
        <taxon>Acholeplasmatales</taxon>
        <taxon>Acholeplasmataceae</taxon>
        <taxon>Candidatus Phytoplasma</taxon>
        <taxon>16SrII (Peanut WB group)</taxon>
    </lineage>
</organism>
<name>A0ABU8ZSY7_9MOLU</name>
<gene>
    <name evidence="1" type="ORF">OC725_02110</name>
</gene>
<protein>
    <submittedName>
        <fullName evidence="1">Uncharacterized protein</fullName>
    </submittedName>
</protein>
<proteinExistence type="predicted"/>
<dbReference type="Proteomes" id="UP001382955">
    <property type="component" value="Unassembled WGS sequence"/>
</dbReference>
<feature type="non-terminal residue" evidence="1">
    <location>
        <position position="67"/>
    </location>
</feature>
<sequence length="67" mass="7602">MEILIKIEVSVDAPLLTLILLQLVINTDRLIAFYSAIRSCCFIYNQPPSKPDKQVSQHPAFHNSLSF</sequence>
<evidence type="ECO:0000313" key="2">
    <source>
        <dbReference type="Proteomes" id="UP001382955"/>
    </source>
</evidence>
<dbReference type="EMBL" id="JAOSIK010000022">
    <property type="protein sequence ID" value="MEK0312049.1"/>
    <property type="molecule type" value="Genomic_DNA"/>
</dbReference>
<keyword evidence="2" id="KW-1185">Reference proteome</keyword>